<accession>A0A4R3UK26</accession>
<protein>
    <submittedName>
        <fullName evidence="5">PAS domain S-box-containing protein/diguanylate cyclase (GGDEF)-like protein</fullName>
    </submittedName>
</protein>
<dbReference type="InterPro" id="IPR000700">
    <property type="entry name" value="PAS-assoc_C"/>
</dbReference>
<dbReference type="Pfam" id="PF13426">
    <property type="entry name" value="PAS_9"/>
    <property type="match status" value="1"/>
</dbReference>
<dbReference type="AlphaFoldDB" id="A0A4R3UK26"/>
<dbReference type="CDD" id="cd00130">
    <property type="entry name" value="PAS"/>
    <property type="match status" value="1"/>
</dbReference>
<evidence type="ECO:0000259" key="3">
    <source>
        <dbReference type="PROSITE" id="PS50113"/>
    </source>
</evidence>
<keyword evidence="6" id="KW-1185">Reference proteome</keyword>
<sequence>MSAWTAPGLVALALLAVACCARARHRLARSWTTSLVFDHTDLGIIVTDTRANIVAVNPAYCRMSGYAAEELIDHNPRIQQSGRHDKAFYRELWRTLQASGQWQGEIWNRRRNGEAYPVWQNISAVRDSRGRVVQYLAVMSDITPVKAVQERLDHLAHHDALTGLPNRLHFMAALERSLAHADRERTSVALLFVDLDHFKSINDSFGHAVGDQLLAAVARRLQRTVRSEDMVARLGGDEFVVTLANLRERDEAVRIARKLLAELQEALDIDGQRLAPAASIGIALYPGDGGTPAELLAAADEAMYEAKRRGRHTFAFRPSPPS</sequence>
<dbReference type="InterPro" id="IPR052163">
    <property type="entry name" value="DGC-Regulatory_Protein"/>
</dbReference>
<name>A0A4R3UK26_ROSSA</name>
<evidence type="ECO:0000259" key="2">
    <source>
        <dbReference type="PROSITE" id="PS50112"/>
    </source>
</evidence>
<feature type="domain" description="GGDEF" evidence="4">
    <location>
        <begin position="186"/>
        <end position="319"/>
    </location>
</feature>
<dbReference type="PROSITE" id="PS50887">
    <property type="entry name" value="GGDEF"/>
    <property type="match status" value="1"/>
</dbReference>
<dbReference type="SUPFAM" id="SSF55073">
    <property type="entry name" value="Nucleotide cyclase"/>
    <property type="match status" value="1"/>
</dbReference>
<reference evidence="5 6" key="1">
    <citation type="submission" date="2019-03" db="EMBL/GenBank/DDBJ databases">
        <title>Genomic Encyclopedia of Type Strains, Phase IV (KMG-IV): sequencing the most valuable type-strain genomes for metagenomic binning, comparative biology and taxonomic classification.</title>
        <authorList>
            <person name="Goeker M."/>
        </authorList>
    </citation>
    <scope>NUCLEOTIDE SEQUENCE [LARGE SCALE GENOMIC DNA]</scope>
    <source>
        <strain evidence="5 6">DSM 654</strain>
    </source>
</reference>
<dbReference type="Gene3D" id="3.30.70.270">
    <property type="match status" value="1"/>
</dbReference>
<evidence type="ECO:0000313" key="5">
    <source>
        <dbReference type="EMBL" id="TCU90663.1"/>
    </source>
</evidence>
<dbReference type="NCBIfam" id="TIGR00254">
    <property type="entry name" value="GGDEF"/>
    <property type="match status" value="1"/>
</dbReference>
<dbReference type="SMART" id="SM00091">
    <property type="entry name" value="PAS"/>
    <property type="match status" value="1"/>
</dbReference>
<gene>
    <name evidence="5" type="ORF">EV671_103011</name>
</gene>
<evidence type="ECO:0000259" key="4">
    <source>
        <dbReference type="PROSITE" id="PS50887"/>
    </source>
</evidence>
<dbReference type="FunFam" id="3.30.70.270:FF:000001">
    <property type="entry name" value="Diguanylate cyclase domain protein"/>
    <property type="match status" value="1"/>
</dbReference>
<dbReference type="Gene3D" id="3.30.450.20">
    <property type="entry name" value="PAS domain"/>
    <property type="match status" value="1"/>
</dbReference>
<dbReference type="InterPro" id="IPR035965">
    <property type="entry name" value="PAS-like_dom_sf"/>
</dbReference>
<dbReference type="SUPFAM" id="SSF55785">
    <property type="entry name" value="PYP-like sensor domain (PAS domain)"/>
    <property type="match status" value="1"/>
</dbReference>
<evidence type="ECO:0000256" key="1">
    <source>
        <dbReference type="SAM" id="SignalP"/>
    </source>
</evidence>
<comment type="caution">
    <text evidence="5">The sequence shown here is derived from an EMBL/GenBank/DDBJ whole genome shotgun (WGS) entry which is preliminary data.</text>
</comment>
<dbReference type="SMART" id="SM00267">
    <property type="entry name" value="GGDEF"/>
    <property type="match status" value="1"/>
</dbReference>
<feature type="domain" description="PAC" evidence="3">
    <location>
        <begin position="102"/>
        <end position="154"/>
    </location>
</feature>
<dbReference type="SMART" id="SM00086">
    <property type="entry name" value="PAC"/>
    <property type="match status" value="1"/>
</dbReference>
<dbReference type="InterPro" id="IPR000014">
    <property type="entry name" value="PAS"/>
</dbReference>
<dbReference type="CDD" id="cd01949">
    <property type="entry name" value="GGDEF"/>
    <property type="match status" value="1"/>
</dbReference>
<keyword evidence="1" id="KW-0732">Signal</keyword>
<feature type="signal peptide" evidence="1">
    <location>
        <begin position="1"/>
        <end position="23"/>
    </location>
</feature>
<dbReference type="InterPro" id="IPR029787">
    <property type="entry name" value="Nucleotide_cyclase"/>
</dbReference>
<dbReference type="NCBIfam" id="TIGR00229">
    <property type="entry name" value="sensory_box"/>
    <property type="match status" value="1"/>
</dbReference>
<feature type="domain" description="PAS" evidence="2">
    <location>
        <begin position="36"/>
        <end position="75"/>
    </location>
</feature>
<dbReference type="InterPro" id="IPR001610">
    <property type="entry name" value="PAC"/>
</dbReference>
<dbReference type="GO" id="GO:0003824">
    <property type="term" value="F:catalytic activity"/>
    <property type="evidence" value="ECO:0007669"/>
    <property type="project" value="UniProtKB-ARBA"/>
</dbReference>
<dbReference type="PROSITE" id="PS50112">
    <property type="entry name" value="PAS"/>
    <property type="match status" value="1"/>
</dbReference>
<dbReference type="Proteomes" id="UP000295110">
    <property type="component" value="Unassembled WGS sequence"/>
</dbReference>
<feature type="chain" id="PRO_5020400166" evidence="1">
    <location>
        <begin position="24"/>
        <end position="322"/>
    </location>
</feature>
<dbReference type="RefSeq" id="WP_165917650.1">
    <property type="nucleotide sequence ID" value="NZ_CBCSGL010000099.1"/>
</dbReference>
<dbReference type="PROSITE" id="PS50113">
    <property type="entry name" value="PAC"/>
    <property type="match status" value="1"/>
</dbReference>
<dbReference type="PANTHER" id="PTHR46663:SF3">
    <property type="entry name" value="SLL0267 PROTEIN"/>
    <property type="match status" value="1"/>
</dbReference>
<dbReference type="EMBL" id="SMBU01000030">
    <property type="protein sequence ID" value="TCU90663.1"/>
    <property type="molecule type" value="Genomic_DNA"/>
</dbReference>
<evidence type="ECO:0000313" key="6">
    <source>
        <dbReference type="Proteomes" id="UP000295110"/>
    </source>
</evidence>
<organism evidence="5 6">
    <name type="scientific">Roseateles saccharophilus</name>
    <name type="common">Pseudomonas saccharophila</name>
    <dbReference type="NCBI Taxonomy" id="304"/>
    <lineage>
        <taxon>Bacteria</taxon>
        <taxon>Pseudomonadati</taxon>
        <taxon>Pseudomonadota</taxon>
        <taxon>Betaproteobacteria</taxon>
        <taxon>Burkholderiales</taxon>
        <taxon>Sphaerotilaceae</taxon>
        <taxon>Roseateles</taxon>
    </lineage>
</organism>
<dbReference type="Pfam" id="PF00990">
    <property type="entry name" value="GGDEF"/>
    <property type="match status" value="1"/>
</dbReference>
<dbReference type="InterPro" id="IPR043128">
    <property type="entry name" value="Rev_trsase/Diguanyl_cyclase"/>
</dbReference>
<dbReference type="PANTHER" id="PTHR46663">
    <property type="entry name" value="DIGUANYLATE CYCLASE DGCT-RELATED"/>
    <property type="match status" value="1"/>
</dbReference>
<dbReference type="InterPro" id="IPR000160">
    <property type="entry name" value="GGDEF_dom"/>
</dbReference>
<proteinExistence type="predicted"/>